<dbReference type="Proteomes" id="UP001432128">
    <property type="component" value="Chromosome"/>
</dbReference>
<evidence type="ECO:0000313" key="2">
    <source>
        <dbReference type="EMBL" id="WUM19801.1"/>
    </source>
</evidence>
<reference evidence="2 3" key="1">
    <citation type="submission" date="2022-10" db="EMBL/GenBank/DDBJ databases">
        <title>The complete genomes of actinobacterial strains from the NBC collection.</title>
        <authorList>
            <person name="Joergensen T.S."/>
            <person name="Alvarez Arevalo M."/>
            <person name="Sterndorff E.B."/>
            <person name="Faurdal D."/>
            <person name="Vuksanovic O."/>
            <person name="Mourched A.-S."/>
            <person name="Charusanti P."/>
            <person name="Shaw S."/>
            <person name="Blin K."/>
            <person name="Weber T."/>
        </authorList>
    </citation>
    <scope>NUCLEOTIDE SEQUENCE [LARGE SCALE GENOMIC DNA]</scope>
    <source>
        <strain evidence="2 3">NBC_00319</strain>
    </source>
</reference>
<proteinExistence type="predicted"/>
<dbReference type="EMBL" id="CP108021">
    <property type="protein sequence ID" value="WUM19801.1"/>
    <property type="molecule type" value="Genomic_DNA"/>
</dbReference>
<dbReference type="PRINTS" id="PR00598">
    <property type="entry name" value="HTHMARR"/>
</dbReference>
<dbReference type="InterPro" id="IPR052526">
    <property type="entry name" value="HTH-type_Bedaq_tolerance"/>
</dbReference>
<dbReference type="InterPro" id="IPR000835">
    <property type="entry name" value="HTH_MarR-typ"/>
</dbReference>
<dbReference type="RefSeq" id="WP_328857250.1">
    <property type="nucleotide sequence ID" value="NZ_CP108021.1"/>
</dbReference>
<organism evidence="2 3">
    <name type="scientific">Williamsia herbipolensis</name>
    <dbReference type="NCBI Taxonomy" id="1603258"/>
    <lineage>
        <taxon>Bacteria</taxon>
        <taxon>Bacillati</taxon>
        <taxon>Actinomycetota</taxon>
        <taxon>Actinomycetes</taxon>
        <taxon>Mycobacteriales</taxon>
        <taxon>Nocardiaceae</taxon>
        <taxon>Williamsia</taxon>
    </lineage>
</organism>
<dbReference type="KEGG" id="whr:OG579_19230"/>
<dbReference type="PROSITE" id="PS50995">
    <property type="entry name" value="HTH_MARR_2"/>
    <property type="match status" value="1"/>
</dbReference>
<dbReference type="SMART" id="SM00347">
    <property type="entry name" value="HTH_MARR"/>
    <property type="match status" value="1"/>
</dbReference>
<evidence type="ECO:0000259" key="1">
    <source>
        <dbReference type="PROSITE" id="PS50995"/>
    </source>
</evidence>
<evidence type="ECO:0000313" key="3">
    <source>
        <dbReference type="Proteomes" id="UP001432128"/>
    </source>
</evidence>
<feature type="domain" description="HTH marR-type" evidence="1">
    <location>
        <begin position="10"/>
        <end position="141"/>
    </location>
</feature>
<accession>A0AAU4K1E8</accession>
<name>A0AAU4K1E8_9NOCA</name>
<keyword evidence="3" id="KW-1185">Reference proteome</keyword>
<dbReference type="Pfam" id="PF01047">
    <property type="entry name" value="MarR"/>
    <property type="match status" value="1"/>
</dbReference>
<dbReference type="InterPro" id="IPR036390">
    <property type="entry name" value="WH_DNA-bd_sf"/>
</dbReference>
<gene>
    <name evidence="2" type="ORF">OG579_19230</name>
</gene>
<dbReference type="PANTHER" id="PTHR39515">
    <property type="entry name" value="CONSERVED PROTEIN"/>
    <property type="match status" value="1"/>
</dbReference>
<dbReference type="GO" id="GO:0003700">
    <property type="term" value="F:DNA-binding transcription factor activity"/>
    <property type="evidence" value="ECO:0007669"/>
    <property type="project" value="InterPro"/>
</dbReference>
<sequence length="152" mass="16394">MTTSPSTVDAPAITREIGETVYALMTELVRGMPRDMSLTSVATLSTLNRLGPRRVTDLAASEGVTQPSMTALVTALERSGHVTRRSDPSDKRASLVSITDLGRDYVEHRRRAGADTVVSVLDELTDDERAALAAAVPAMSRLRDLKSDQRLG</sequence>
<dbReference type="PANTHER" id="PTHR39515:SF2">
    <property type="entry name" value="HTH-TYPE TRANSCRIPTIONAL REGULATOR RV0880"/>
    <property type="match status" value="1"/>
</dbReference>
<dbReference type="Gene3D" id="1.10.10.10">
    <property type="entry name" value="Winged helix-like DNA-binding domain superfamily/Winged helix DNA-binding domain"/>
    <property type="match status" value="1"/>
</dbReference>
<dbReference type="AlphaFoldDB" id="A0AAU4K1E8"/>
<dbReference type="InterPro" id="IPR036388">
    <property type="entry name" value="WH-like_DNA-bd_sf"/>
</dbReference>
<protein>
    <submittedName>
        <fullName evidence="2">MarR family transcriptional regulator</fullName>
    </submittedName>
</protein>
<dbReference type="SUPFAM" id="SSF46785">
    <property type="entry name" value="Winged helix' DNA-binding domain"/>
    <property type="match status" value="1"/>
</dbReference>